<feature type="region of interest" description="Disordered" evidence="1">
    <location>
        <begin position="239"/>
        <end position="258"/>
    </location>
</feature>
<feature type="chain" id="PRO_5043500981" evidence="2">
    <location>
        <begin position="27"/>
        <end position="258"/>
    </location>
</feature>
<evidence type="ECO:0000256" key="2">
    <source>
        <dbReference type="SAM" id="SignalP"/>
    </source>
</evidence>
<dbReference type="KEGG" id="dej:AWY79_03720"/>
<feature type="signal peptide" evidence="2">
    <location>
        <begin position="1"/>
        <end position="26"/>
    </location>
</feature>
<evidence type="ECO:0000313" key="4">
    <source>
        <dbReference type="EMBL" id="TDT82008.1"/>
    </source>
</evidence>
<organism evidence="4 6">
    <name type="scientific">Pseudodesulfovibrio indicus</name>
    <dbReference type="NCBI Taxonomy" id="1716143"/>
    <lineage>
        <taxon>Bacteria</taxon>
        <taxon>Pseudomonadati</taxon>
        <taxon>Thermodesulfobacteriota</taxon>
        <taxon>Desulfovibrionia</taxon>
        <taxon>Desulfovibrionales</taxon>
        <taxon>Desulfovibrionaceae</taxon>
    </lineage>
</organism>
<protein>
    <submittedName>
        <fullName evidence="4">Uncharacterized protein</fullName>
    </submittedName>
</protein>
<evidence type="ECO:0000313" key="3">
    <source>
        <dbReference type="EMBL" id="AMK10287.1"/>
    </source>
</evidence>
<evidence type="ECO:0000313" key="6">
    <source>
        <dbReference type="Proteomes" id="UP000295506"/>
    </source>
</evidence>
<dbReference type="RefSeq" id="WP_066800452.1">
    <property type="nucleotide sequence ID" value="NZ_CP014206.1"/>
</dbReference>
<evidence type="ECO:0000313" key="5">
    <source>
        <dbReference type="Proteomes" id="UP000055611"/>
    </source>
</evidence>
<evidence type="ECO:0000256" key="1">
    <source>
        <dbReference type="SAM" id="MobiDB-lite"/>
    </source>
</evidence>
<dbReference type="EMBL" id="SOBK01000018">
    <property type="protein sequence ID" value="TDT82008.1"/>
    <property type="molecule type" value="Genomic_DNA"/>
</dbReference>
<dbReference type="EMBL" id="CP014206">
    <property type="protein sequence ID" value="AMK10287.1"/>
    <property type="molecule type" value="Genomic_DNA"/>
</dbReference>
<feature type="compositionally biased region" description="Polar residues" evidence="1">
    <location>
        <begin position="246"/>
        <end position="258"/>
    </location>
</feature>
<reference evidence="3 5" key="1">
    <citation type="journal article" date="2016" name="Front. Microbiol.">
        <title>Genome Sequence of the Piezophilic, Mesophilic Sulfate-Reducing Bacterium Desulfovibrio indicus J2T.</title>
        <authorList>
            <person name="Cao J."/>
            <person name="Maignien L."/>
            <person name="Shao Z."/>
            <person name="Alain K."/>
            <person name="Jebbar M."/>
        </authorList>
    </citation>
    <scope>NUCLEOTIDE SEQUENCE [LARGE SCALE GENOMIC DNA]</scope>
    <source>
        <strain evidence="3 5">J2</strain>
    </source>
</reference>
<keyword evidence="5" id="KW-1185">Reference proteome</keyword>
<dbReference type="AlphaFoldDB" id="A0A126QKF5"/>
<name>A0A126QKF5_9BACT</name>
<reference evidence="4 6" key="2">
    <citation type="submission" date="2019-03" db="EMBL/GenBank/DDBJ databases">
        <title>Genomic Encyclopedia of Type Strains, Phase IV (KMG-IV): sequencing the most valuable type-strain genomes for metagenomic binning, comparative biology and taxonomic classification.</title>
        <authorList>
            <person name="Goeker M."/>
        </authorList>
    </citation>
    <scope>NUCLEOTIDE SEQUENCE [LARGE SCALE GENOMIC DNA]</scope>
    <source>
        <strain evidence="4 6">DSM 101483</strain>
    </source>
</reference>
<dbReference type="Proteomes" id="UP000055611">
    <property type="component" value="Chromosome"/>
</dbReference>
<gene>
    <name evidence="3" type="ORF">AWY79_03720</name>
    <name evidence="4" type="ORF">EDC59_11827</name>
</gene>
<sequence length="258" mass="27136">MKRIPLASLSLLALAALLPGCLAANAALGVMGLFGPPAVQLVGAAYAVAEYSYEYSVNDRTPDEVIAARLSWVFPTDDGPSMTEYASAFRRTVTAGDPRIPTATLPQGATEPTLTALAAPEPDPAPLSALRAVPKPASRPVAVQKPGLRKSRTVPAQVAQAARPQVRRPVLHAYVERAADPLLERLQRMEQGLRQAESLYLADGDGGLLLSVPAPEADPSAQGVSGSWSIRHPVMKTVPGPVLRPVQSTADSSRSLNT</sequence>
<proteinExistence type="predicted"/>
<accession>A0A126QKF5</accession>
<keyword evidence="2" id="KW-0732">Signal</keyword>
<dbReference type="Proteomes" id="UP000295506">
    <property type="component" value="Unassembled WGS sequence"/>
</dbReference>